<name>A0A6A3VB64_9STRA</name>
<dbReference type="Proteomes" id="UP000433483">
    <property type="component" value="Unassembled WGS sequence"/>
</dbReference>
<reference evidence="1 2" key="1">
    <citation type="submission" date="2018-08" db="EMBL/GenBank/DDBJ databases">
        <title>Genomic investigation of the strawberry pathogen Phytophthora fragariae indicates pathogenicity is determined by transcriptional variation in three key races.</title>
        <authorList>
            <person name="Adams T.M."/>
            <person name="Armitage A.D."/>
            <person name="Sobczyk M.K."/>
            <person name="Bates H.J."/>
            <person name="Dunwell J.M."/>
            <person name="Nellist C.F."/>
            <person name="Harrison R.J."/>
        </authorList>
    </citation>
    <scope>NUCLEOTIDE SEQUENCE [LARGE SCALE GENOMIC DNA]</scope>
    <source>
        <strain evidence="1 2">NOV-27</strain>
    </source>
</reference>
<proteinExistence type="predicted"/>
<evidence type="ECO:0000313" key="1">
    <source>
        <dbReference type="EMBL" id="KAE9162857.1"/>
    </source>
</evidence>
<gene>
    <name evidence="1" type="ORF">PF005_g30686</name>
</gene>
<accession>A0A6A3VB64</accession>
<organism evidence="1 2">
    <name type="scientific">Phytophthora fragariae</name>
    <dbReference type="NCBI Taxonomy" id="53985"/>
    <lineage>
        <taxon>Eukaryota</taxon>
        <taxon>Sar</taxon>
        <taxon>Stramenopiles</taxon>
        <taxon>Oomycota</taxon>
        <taxon>Peronosporomycetes</taxon>
        <taxon>Peronosporales</taxon>
        <taxon>Peronosporaceae</taxon>
        <taxon>Phytophthora</taxon>
    </lineage>
</organism>
<sequence length="35" mass="3686">MKKLTAFAAEDALRFLPGDGGFFADEGCDFGLSGM</sequence>
<dbReference type="EMBL" id="QXGB01005531">
    <property type="protein sequence ID" value="KAE9162857.1"/>
    <property type="molecule type" value="Genomic_DNA"/>
</dbReference>
<comment type="caution">
    <text evidence="1">The sequence shown here is derived from an EMBL/GenBank/DDBJ whole genome shotgun (WGS) entry which is preliminary data.</text>
</comment>
<protein>
    <submittedName>
        <fullName evidence="1">Uncharacterized protein</fullName>
    </submittedName>
</protein>
<keyword evidence="2" id="KW-1185">Reference proteome</keyword>
<dbReference type="AlphaFoldDB" id="A0A6A3VB64"/>
<evidence type="ECO:0000313" key="2">
    <source>
        <dbReference type="Proteomes" id="UP000433483"/>
    </source>
</evidence>